<evidence type="ECO:0000256" key="5">
    <source>
        <dbReference type="ARBA" id="ARBA00023163"/>
    </source>
</evidence>
<feature type="compositionally biased region" description="Acidic residues" evidence="8">
    <location>
        <begin position="75"/>
        <end position="84"/>
    </location>
</feature>
<evidence type="ECO:0000256" key="4">
    <source>
        <dbReference type="ARBA" id="ARBA00023159"/>
    </source>
</evidence>
<evidence type="ECO:0000256" key="1">
    <source>
        <dbReference type="ARBA" id="ARBA00004123"/>
    </source>
</evidence>
<keyword evidence="5" id="KW-0804">Transcription</keyword>
<dbReference type="Pfam" id="PF04719">
    <property type="entry name" value="TAFII28"/>
    <property type="match status" value="1"/>
</dbReference>
<dbReference type="InterPro" id="IPR045127">
    <property type="entry name" value="TAF11-like"/>
</dbReference>
<reference evidence="10" key="1">
    <citation type="submission" date="2015-03" db="EMBL/GenBank/DDBJ databases">
        <title>A transcriptome of Araucaria cunninghamii, an australian fine timber species.</title>
        <authorList>
            <person name="Jing Yi C.J.Y."/>
            <person name="Yin San L.Y.S."/>
            <person name="Abdul Karim S.S."/>
            <person name="Wan Azmi N.N."/>
            <person name="Hercus R.R."/>
            <person name="Croft L.L."/>
        </authorList>
    </citation>
    <scope>NUCLEOTIDE SEQUENCE</scope>
    <source>
        <strain evidence="10">MI0301</strain>
        <tissue evidence="10">Leaf</tissue>
    </source>
</reference>
<evidence type="ECO:0000313" key="10">
    <source>
        <dbReference type="EMBL" id="JAG98500.1"/>
    </source>
</evidence>
<evidence type="ECO:0000256" key="2">
    <source>
        <dbReference type="ARBA" id="ARBA00009788"/>
    </source>
</evidence>
<comment type="function">
    <text evidence="7">TAFs are components of the transcription factor IID (TFIID) complex that is essential for mediating regulation of RNA polymerase transcription.</text>
</comment>
<dbReference type="GO" id="GO:0051123">
    <property type="term" value="P:RNA polymerase II preinitiation complex assembly"/>
    <property type="evidence" value="ECO:0007669"/>
    <property type="project" value="InterPro"/>
</dbReference>
<keyword evidence="3" id="KW-0805">Transcription regulation</keyword>
<comment type="subcellular location">
    <subcellularLocation>
        <location evidence="1">Nucleus</location>
    </subcellularLocation>
</comment>
<evidence type="ECO:0000256" key="7">
    <source>
        <dbReference type="ARBA" id="ARBA00058775"/>
    </source>
</evidence>
<dbReference type="GO" id="GO:0005669">
    <property type="term" value="C:transcription factor TFIID complex"/>
    <property type="evidence" value="ECO:0007669"/>
    <property type="project" value="InterPro"/>
</dbReference>
<dbReference type="FunFam" id="1.10.20.10:FF:000055">
    <property type="entry name" value="Transcription initiation factor TFIID subunit 11"/>
    <property type="match status" value="1"/>
</dbReference>
<dbReference type="PANTHER" id="PTHR13218">
    <property type="entry name" value="TRANSCRIPTION INITIATION FACTOR TFIID SUBUNIT 11-RELATED"/>
    <property type="match status" value="1"/>
</dbReference>
<name>A0A0D6R9B6_ARACU</name>
<dbReference type="InterPro" id="IPR006809">
    <property type="entry name" value="TAFII28_dom"/>
</dbReference>
<dbReference type="CDD" id="cd08048">
    <property type="entry name" value="HFD_TAF11"/>
    <property type="match status" value="1"/>
</dbReference>
<dbReference type="InterPro" id="IPR009072">
    <property type="entry name" value="Histone-fold"/>
</dbReference>
<feature type="domain" description="TAFII28-like protein" evidence="9">
    <location>
        <begin position="104"/>
        <end position="188"/>
    </location>
</feature>
<dbReference type="AlphaFoldDB" id="A0A0D6R9B6"/>
<evidence type="ECO:0000256" key="8">
    <source>
        <dbReference type="SAM" id="MobiDB-lite"/>
    </source>
</evidence>
<dbReference type="PANTHER" id="PTHR13218:SF8">
    <property type="entry name" value="TRANSCRIPTION INITIATION FACTOR TFIID SUBUNIT 11"/>
    <property type="match status" value="1"/>
</dbReference>
<keyword evidence="4" id="KW-0010">Activator</keyword>
<dbReference type="EMBL" id="GCKF01023869">
    <property type="protein sequence ID" value="JAG98500.1"/>
    <property type="molecule type" value="Transcribed_RNA"/>
</dbReference>
<dbReference type="SUPFAM" id="SSF47113">
    <property type="entry name" value="Histone-fold"/>
    <property type="match status" value="1"/>
</dbReference>
<evidence type="ECO:0000256" key="6">
    <source>
        <dbReference type="ARBA" id="ARBA00023242"/>
    </source>
</evidence>
<evidence type="ECO:0000259" key="9">
    <source>
        <dbReference type="Pfam" id="PF04719"/>
    </source>
</evidence>
<accession>A0A0D6R9B6</accession>
<dbReference type="Gene3D" id="1.10.20.10">
    <property type="entry name" value="Histone, subunit A"/>
    <property type="match status" value="1"/>
</dbReference>
<sequence>MSLDPFESAFNESETPPDSPIPSPSNSEAPPAVFPPPSATTDASKDDNEKEEAESQSQSQATEAPPPEAAKAKEEDDDEEENVDVELGKYQSDDPDKTERFTAILAQFTPEQMERYESFRRSGFQKANMRRLLQSIAGCPVSLPMTIVMSGVAKMFVGELVETARIVMTERKESGPVRPCHLREAYRRLKLEGKVPKRSRSRLFL</sequence>
<evidence type="ECO:0000256" key="3">
    <source>
        <dbReference type="ARBA" id="ARBA00023015"/>
    </source>
</evidence>
<keyword evidence="6" id="KW-0539">Nucleus</keyword>
<feature type="region of interest" description="Disordered" evidence="8">
    <location>
        <begin position="1"/>
        <end position="98"/>
    </location>
</feature>
<dbReference type="GO" id="GO:0016251">
    <property type="term" value="F:RNA polymerase II general transcription initiation factor activity"/>
    <property type="evidence" value="ECO:0007669"/>
    <property type="project" value="TreeGrafter"/>
</dbReference>
<proteinExistence type="inferred from homology"/>
<protein>
    <recommendedName>
        <fullName evidence="9">TAFII28-like protein domain-containing protein</fullName>
    </recommendedName>
</protein>
<organism evidence="10">
    <name type="scientific">Araucaria cunninghamii</name>
    <name type="common">Hoop pine</name>
    <name type="synonym">Moreton Bay pine</name>
    <dbReference type="NCBI Taxonomy" id="56994"/>
    <lineage>
        <taxon>Eukaryota</taxon>
        <taxon>Viridiplantae</taxon>
        <taxon>Streptophyta</taxon>
        <taxon>Embryophyta</taxon>
        <taxon>Tracheophyta</taxon>
        <taxon>Spermatophyta</taxon>
        <taxon>Pinopsida</taxon>
        <taxon>Pinidae</taxon>
        <taxon>Conifers II</taxon>
        <taxon>Araucariales</taxon>
        <taxon>Araucariaceae</taxon>
        <taxon>Araucaria</taxon>
    </lineage>
</organism>
<comment type="similarity">
    <text evidence="2">Belongs to the TAF11 family.</text>
</comment>
<dbReference type="GO" id="GO:0046982">
    <property type="term" value="F:protein heterodimerization activity"/>
    <property type="evidence" value="ECO:0007669"/>
    <property type="project" value="InterPro"/>
</dbReference>